<keyword evidence="3" id="KW-1185">Reference proteome</keyword>
<dbReference type="AlphaFoldDB" id="A0A2T1FUD6"/>
<dbReference type="PANTHER" id="PTHR36173">
    <property type="entry name" value="RIBONUCLEASE VAPC16-RELATED"/>
    <property type="match status" value="1"/>
</dbReference>
<dbReference type="EMBL" id="PVWO01000438">
    <property type="protein sequence ID" value="PSB48603.1"/>
    <property type="molecule type" value="Genomic_DNA"/>
</dbReference>
<organism evidence="2 3">
    <name type="scientific">Chamaesiphon polymorphus CCALA 037</name>
    <dbReference type="NCBI Taxonomy" id="2107692"/>
    <lineage>
        <taxon>Bacteria</taxon>
        <taxon>Bacillati</taxon>
        <taxon>Cyanobacteriota</taxon>
        <taxon>Cyanophyceae</taxon>
        <taxon>Gomontiellales</taxon>
        <taxon>Chamaesiphonaceae</taxon>
        <taxon>Chamaesiphon</taxon>
    </lineage>
</organism>
<reference evidence="2 3" key="1">
    <citation type="submission" date="2018-03" db="EMBL/GenBank/DDBJ databases">
        <title>The ancient ancestry and fast evolution of plastids.</title>
        <authorList>
            <person name="Moore K.R."/>
            <person name="Magnabosco C."/>
            <person name="Momper L."/>
            <person name="Gold D.A."/>
            <person name="Bosak T."/>
            <person name="Fournier G.P."/>
        </authorList>
    </citation>
    <scope>NUCLEOTIDE SEQUENCE [LARGE SCALE GENOMIC DNA]</scope>
    <source>
        <strain evidence="2 3">CCALA 037</strain>
    </source>
</reference>
<comment type="caution">
    <text evidence="2">The sequence shown here is derived from an EMBL/GenBank/DDBJ whole genome shotgun (WGS) entry which is preliminary data.</text>
</comment>
<dbReference type="InterPro" id="IPR041705">
    <property type="entry name" value="PIN_Sll0205"/>
</dbReference>
<dbReference type="CDD" id="cd09872">
    <property type="entry name" value="PIN_Sll0205-like"/>
    <property type="match status" value="1"/>
</dbReference>
<dbReference type="SUPFAM" id="SSF88723">
    <property type="entry name" value="PIN domain-like"/>
    <property type="match status" value="1"/>
</dbReference>
<dbReference type="Gene3D" id="3.40.50.1010">
    <property type="entry name" value="5'-nuclease"/>
    <property type="match status" value="1"/>
</dbReference>
<evidence type="ECO:0000313" key="2">
    <source>
        <dbReference type="EMBL" id="PSB48603.1"/>
    </source>
</evidence>
<dbReference type="InterPro" id="IPR002716">
    <property type="entry name" value="PIN_dom"/>
</dbReference>
<accession>A0A2T1FUD6</accession>
<dbReference type="InterPro" id="IPR052919">
    <property type="entry name" value="TA_system_RNase"/>
</dbReference>
<dbReference type="InterPro" id="IPR029060">
    <property type="entry name" value="PIN-like_dom_sf"/>
</dbReference>
<sequence length="129" mass="14767">MILLDTHIWIWWVQGDPRLTQQHQSYLSEYETAGLGISIYSCWEIAKLVEYERLTLPYSLEDWFERAFAYPGIQLIELTLPIAIESTRLVGFHKDPADQIIVATAKVLGISLLTADEKILKYSGVNLLV</sequence>
<protein>
    <submittedName>
        <fullName evidence="2">PIN domain nuclease</fullName>
    </submittedName>
</protein>
<dbReference type="OrthoDB" id="9798990at2"/>
<evidence type="ECO:0000313" key="3">
    <source>
        <dbReference type="Proteomes" id="UP000238937"/>
    </source>
</evidence>
<dbReference type="Pfam" id="PF01850">
    <property type="entry name" value="PIN"/>
    <property type="match status" value="1"/>
</dbReference>
<dbReference type="PANTHER" id="PTHR36173:SF1">
    <property type="entry name" value="RIBONUCLEASE VAPC22"/>
    <property type="match status" value="1"/>
</dbReference>
<dbReference type="Proteomes" id="UP000238937">
    <property type="component" value="Unassembled WGS sequence"/>
</dbReference>
<proteinExistence type="predicted"/>
<dbReference type="RefSeq" id="WP_106310748.1">
    <property type="nucleotide sequence ID" value="NZ_PVWO01000438.1"/>
</dbReference>
<feature type="domain" description="PIN" evidence="1">
    <location>
        <begin position="2"/>
        <end position="122"/>
    </location>
</feature>
<name>A0A2T1FUD6_9CYAN</name>
<gene>
    <name evidence="2" type="ORF">C7B77_23775</name>
</gene>
<evidence type="ECO:0000259" key="1">
    <source>
        <dbReference type="Pfam" id="PF01850"/>
    </source>
</evidence>